<dbReference type="InterPro" id="IPR012938">
    <property type="entry name" value="Glc/Sorbosone_DH"/>
</dbReference>
<feature type="signal peptide" evidence="2">
    <location>
        <begin position="1"/>
        <end position="20"/>
    </location>
</feature>
<dbReference type="SUPFAM" id="SSF63829">
    <property type="entry name" value="Calcium-dependent phosphotriesterase"/>
    <property type="match status" value="1"/>
</dbReference>
<dbReference type="PROSITE" id="PS51257">
    <property type="entry name" value="PROKAR_LIPOPROTEIN"/>
    <property type="match status" value="1"/>
</dbReference>
<dbReference type="Pfam" id="PF07995">
    <property type="entry name" value="GSDH"/>
    <property type="match status" value="1"/>
</dbReference>
<comment type="caution">
    <text evidence="4">The sequence shown here is derived from an EMBL/GenBank/DDBJ whole genome shotgun (WGS) entry which is preliminary data.</text>
</comment>
<evidence type="ECO:0000259" key="3">
    <source>
        <dbReference type="Pfam" id="PF07995"/>
    </source>
</evidence>
<evidence type="ECO:0000313" key="4">
    <source>
        <dbReference type="EMBL" id="MFO7193841.1"/>
    </source>
</evidence>
<dbReference type="Proteomes" id="UP000249324">
    <property type="component" value="Unassembled WGS sequence"/>
</dbReference>
<evidence type="ECO:0000256" key="1">
    <source>
        <dbReference type="SAM" id="MobiDB-lite"/>
    </source>
</evidence>
<dbReference type="Gene3D" id="2.120.10.30">
    <property type="entry name" value="TolB, C-terminal domain"/>
    <property type="match status" value="1"/>
</dbReference>
<evidence type="ECO:0000313" key="5">
    <source>
        <dbReference type="Proteomes" id="UP000249324"/>
    </source>
</evidence>
<organism evidence="4 5">
    <name type="scientific">Thermocrispum agreste</name>
    <dbReference type="NCBI Taxonomy" id="37925"/>
    <lineage>
        <taxon>Bacteria</taxon>
        <taxon>Bacillati</taxon>
        <taxon>Actinomycetota</taxon>
        <taxon>Actinomycetes</taxon>
        <taxon>Pseudonocardiales</taxon>
        <taxon>Pseudonocardiaceae</taxon>
        <taxon>Thermocrispum</taxon>
    </lineage>
</organism>
<sequence>MRVLAAIAASGLLLSGCARFDDSAADADFQPAPQLTPQRPPQPELPEAPGSPEIPQGQGGRGTGQRDGEIPPPEGCTDHDPAVIGTCMDTLVAVAALPPVHGQPAALAAERDTGRVLRVVKGRKPAPFATLTVAAEGDGGLTGLALSPSYQEDGLVFAYITTSTDNRVVRFAAGQKPRPILTGIPKGARGNRGALAVDASGALLVATGDAGDPKAARNPDSLAGKVLRIDTSGKPAAGNPRTGSRVIASGLHTPGGVCASGDGSQVWVTDRAPEADAIHLVDPGKPLGTPVWRWKDKPGVAGCAVATEGVVVAMSTDPGLHGLEIDANGTATGKPSVTFDGDSGYGRLSGLDVYTAGLAVASTVNKDGGKPVSSDDRVVLLPLNPSGGNDKD</sequence>
<keyword evidence="2" id="KW-0732">Signal</keyword>
<feature type="region of interest" description="Disordered" evidence="1">
    <location>
        <begin position="25"/>
        <end position="82"/>
    </location>
</feature>
<accession>A0ABD6FKZ0</accession>
<feature type="domain" description="Glucose/Sorbosone dehydrogenase" evidence="3">
    <location>
        <begin position="106"/>
        <end position="294"/>
    </location>
</feature>
<feature type="chain" id="PRO_5044882887" evidence="2">
    <location>
        <begin position="21"/>
        <end position="392"/>
    </location>
</feature>
<feature type="region of interest" description="Disordered" evidence="1">
    <location>
        <begin position="364"/>
        <end position="392"/>
    </location>
</feature>
<name>A0ABD6FKZ0_9PSEU</name>
<dbReference type="EMBL" id="QGUI02000286">
    <property type="protein sequence ID" value="MFO7193841.1"/>
    <property type="molecule type" value="Genomic_DNA"/>
</dbReference>
<protein>
    <submittedName>
        <fullName evidence="4">PQQ-dependent sugar dehydrogenase</fullName>
    </submittedName>
</protein>
<feature type="compositionally biased region" description="Basic and acidic residues" evidence="1">
    <location>
        <begin position="367"/>
        <end position="378"/>
    </location>
</feature>
<dbReference type="PANTHER" id="PTHR19328">
    <property type="entry name" value="HEDGEHOG-INTERACTING PROTEIN"/>
    <property type="match status" value="1"/>
</dbReference>
<proteinExistence type="predicted"/>
<evidence type="ECO:0000256" key="2">
    <source>
        <dbReference type="SAM" id="SignalP"/>
    </source>
</evidence>
<dbReference type="InterPro" id="IPR011042">
    <property type="entry name" value="6-blade_b-propeller_TolB-like"/>
</dbReference>
<dbReference type="AlphaFoldDB" id="A0ABD6FKZ0"/>
<gene>
    <name evidence="4" type="ORF">DIU77_016475</name>
</gene>
<reference evidence="4 5" key="1">
    <citation type="journal article" date="2021" name="BMC Genomics">
        <title>Genome-resolved metagenome and metatranscriptome analyses of thermophilic composting reveal key bacterial players and their metabolic interactions.</title>
        <authorList>
            <person name="Braga L.P.P."/>
            <person name="Pereira R.V."/>
            <person name="Martins L.F."/>
            <person name="Moura L.M.S."/>
            <person name="Sanchez F.B."/>
            <person name="Patane J.S.L."/>
            <person name="da Silva A.M."/>
            <person name="Setubal J.C."/>
        </authorList>
    </citation>
    <scope>NUCLEOTIDE SEQUENCE [LARGE SCALE GENOMIC DNA]</scope>
    <source>
        <strain evidence="4">ZC4RG45</strain>
    </source>
</reference>
<dbReference type="PANTHER" id="PTHR19328:SF13">
    <property type="entry name" value="HIPL1 PROTEIN"/>
    <property type="match status" value="1"/>
</dbReference>